<evidence type="ECO:0000313" key="2">
    <source>
        <dbReference type="Proteomes" id="UP000789860"/>
    </source>
</evidence>
<protein>
    <submittedName>
        <fullName evidence="1">6201_t:CDS:1</fullName>
    </submittedName>
</protein>
<keyword evidence="2" id="KW-1185">Reference proteome</keyword>
<name>A0ACA9L075_9GLOM</name>
<comment type="caution">
    <text evidence="1">The sequence shown here is derived from an EMBL/GenBank/DDBJ whole genome shotgun (WGS) entry which is preliminary data.</text>
</comment>
<sequence length="263" mass="30073">MNTKSFDTLAADEKFKILDQGTTDPFVTTPETIVQEPIHPTDILLGLFYQLDYNPFMDMMAKFGSEVLTLVHHRPFLGVVASPLPSSFDLLTPPLSTPSICIILTLKIFVEYYSLKDLIFYTYEMMLINLKHSNPNGKSFANYHSYVSQAIEPKQKKKIIKFSHNLEQHYTPIHYTIRPPPSFTRRMTSSSIKIYKDQGINNHGSWVVGTYQNDDVDEFAVPPVPPLVKSSPRCISYNNLYAEKVEDRTHPGLSYTKAWSIWG</sequence>
<dbReference type="EMBL" id="CAJVPM010003360">
    <property type="protein sequence ID" value="CAG8500229.1"/>
    <property type="molecule type" value="Genomic_DNA"/>
</dbReference>
<evidence type="ECO:0000313" key="1">
    <source>
        <dbReference type="EMBL" id="CAG8500229.1"/>
    </source>
</evidence>
<accession>A0ACA9L075</accession>
<feature type="non-terminal residue" evidence="1">
    <location>
        <position position="263"/>
    </location>
</feature>
<gene>
    <name evidence="1" type="ORF">SCALOS_LOCUS3208</name>
</gene>
<reference evidence="1" key="1">
    <citation type="submission" date="2021-06" db="EMBL/GenBank/DDBJ databases">
        <authorList>
            <person name="Kallberg Y."/>
            <person name="Tangrot J."/>
            <person name="Rosling A."/>
        </authorList>
    </citation>
    <scope>NUCLEOTIDE SEQUENCE</scope>
    <source>
        <strain evidence="1">AU212A</strain>
    </source>
</reference>
<dbReference type="Proteomes" id="UP000789860">
    <property type="component" value="Unassembled WGS sequence"/>
</dbReference>
<organism evidence="1 2">
    <name type="scientific">Scutellospora calospora</name>
    <dbReference type="NCBI Taxonomy" id="85575"/>
    <lineage>
        <taxon>Eukaryota</taxon>
        <taxon>Fungi</taxon>
        <taxon>Fungi incertae sedis</taxon>
        <taxon>Mucoromycota</taxon>
        <taxon>Glomeromycotina</taxon>
        <taxon>Glomeromycetes</taxon>
        <taxon>Diversisporales</taxon>
        <taxon>Gigasporaceae</taxon>
        <taxon>Scutellospora</taxon>
    </lineage>
</organism>
<proteinExistence type="predicted"/>